<protein>
    <recommendedName>
        <fullName evidence="1">DUF4220 domain-containing protein</fullName>
    </recommendedName>
</protein>
<evidence type="ECO:0000313" key="2">
    <source>
        <dbReference type="EMBL" id="JAD81131.1"/>
    </source>
</evidence>
<proteinExistence type="predicted"/>
<dbReference type="AlphaFoldDB" id="A0A0A9D006"/>
<reference evidence="2" key="1">
    <citation type="submission" date="2014-09" db="EMBL/GenBank/DDBJ databases">
        <authorList>
            <person name="Magalhaes I.L.F."/>
            <person name="Oliveira U."/>
            <person name="Santos F.R."/>
            <person name="Vidigal T.H.D.A."/>
            <person name="Brescovit A.D."/>
            <person name="Santos A.J."/>
        </authorList>
    </citation>
    <scope>NUCLEOTIDE SEQUENCE</scope>
    <source>
        <tissue evidence="2">Shoot tissue taken approximately 20 cm above the soil surface</tissue>
    </source>
</reference>
<accession>A0A0A9D006</accession>
<sequence>MTYLVLTIEMLNYSLVHYTMGLMQLSAKTVNDYFQVWAVLLVTLQYSVKIGRPYTRSKQIPLLDLMSSFWAANLIRMQTFFHLRVPLWFIWAVNAARIISYFSTDKAEAINQESTRIVTNYMSYEHELGGGSQLSADAAADLHDKDFTMKWYKYLVFGEHLVVKDLQESRPIPATQQEHVQRRRRVLRLDPNYHKELITVDKIWDVDTVGGGLLGLGGTADGAN</sequence>
<reference evidence="2" key="2">
    <citation type="journal article" date="2015" name="Data Brief">
        <title>Shoot transcriptome of the giant reed, Arundo donax.</title>
        <authorList>
            <person name="Barrero R.A."/>
            <person name="Guerrero F.D."/>
            <person name="Moolhuijzen P."/>
            <person name="Goolsby J.A."/>
            <person name="Tidwell J."/>
            <person name="Bellgard S.E."/>
            <person name="Bellgard M.I."/>
        </authorList>
    </citation>
    <scope>NUCLEOTIDE SEQUENCE</scope>
    <source>
        <tissue evidence="2">Shoot tissue taken approximately 20 cm above the soil surface</tissue>
    </source>
</reference>
<dbReference type="Pfam" id="PF13968">
    <property type="entry name" value="DUF4220"/>
    <property type="match status" value="1"/>
</dbReference>
<name>A0A0A9D006_ARUDO</name>
<evidence type="ECO:0000259" key="1">
    <source>
        <dbReference type="Pfam" id="PF13968"/>
    </source>
</evidence>
<feature type="domain" description="DUF4220" evidence="1">
    <location>
        <begin position="9"/>
        <end position="207"/>
    </location>
</feature>
<dbReference type="EMBL" id="GBRH01216764">
    <property type="protein sequence ID" value="JAD81131.1"/>
    <property type="molecule type" value="Transcribed_RNA"/>
</dbReference>
<organism evidence="2">
    <name type="scientific">Arundo donax</name>
    <name type="common">Giant reed</name>
    <name type="synonym">Donax arundinaceus</name>
    <dbReference type="NCBI Taxonomy" id="35708"/>
    <lineage>
        <taxon>Eukaryota</taxon>
        <taxon>Viridiplantae</taxon>
        <taxon>Streptophyta</taxon>
        <taxon>Embryophyta</taxon>
        <taxon>Tracheophyta</taxon>
        <taxon>Spermatophyta</taxon>
        <taxon>Magnoliopsida</taxon>
        <taxon>Liliopsida</taxon>
        <taxon>Poales</taxon>
        <taxon>Poaceae</taxon>
        <taxon>PACMAD clade</taxon>
        <taxon>Arundinoideae</taxon>
        <taxon>Arundineae</taxon>
        <taxon>Arundo</taxon>
    </lineage>
</organism>
<dbReference type="InterPro" id="IPR025315">
    <property type="entry name" value="DUF4220"/>
</dbReference>